<evidence type="ECO:0000313" key="2">
    <source>
        <dbReference type="EMBL" id="SHI07725.1"/>
    </source>
</evidence>
<dbReference type="PANTHER" id="PTHR23131">
    <property type="entry name" value="ENDORIBONUCLEASE LACTB2"/>
    <property type="match status" value="1"/>
</dbReference>
<feature type="domain" description="Metallo-beta-lactamase" evidence="1">
    <location>
        <begin position="23"/>
        <end position="227"/>
    </location>
</feature>
<sequence length="321" mass="37333">MITEIYPNIFKNEIPLPKNPLKAINSYVIISESRNLIIDTGFNTVECQSELMRGLEELNIDLNKTDLFITHMHTDHSGLATMLRKQGVHAIYFSKIDGDIYNQTSQKNVFFKVLNKLLGFESESLSKFGKEFGVRETEILEFSPLYEGEKLDIGDYSFEVVDIPGHTPGHIGLYEKKHKLFFSGDHILDEITPNITFWGFEQDILATYFKSLKKVFEYEIDYMFTAHRTIIRDHRKRITELLRHHEERLNEIRGILRDGGKTPVEMAATMHWDLSHKKWADFPFSQKWFASGEALSHLEHLVHIGLVERITKAEALLYELK</sequence>
<evidence type="ECO:0000259" key="1">
    <source>
        <dbReference type="SMART" id="SM00849"/>
    </source>
</evidence>
<dbReference type="Gene3D" id="1.10.10.10">
    <property type="entry name" value="Winged helix-like DNA-binding domain superfamily/Winged helix DNA-binding domain"/>
    <property type="match status" value="1"/>
</dbReference>
<dbReference type="InterPro" id="IPR036388">
    <property type="entry name" value="WH-like_DNA-bd_sf"/>
</dbReference>
<gene>
    <name evidence="2" type="ORF">SAMN02746098_02310</name>
</gene>
<proteinExistence type="predicted"/>
<dbReference type="Proteomes" id="UP000183954">
    <property type="component" value="Unassembled WGS sequence"/>
</dbReference>
<keyword evidence="3" id="KW-1185">Reference proteome</keyword>
<dbReference type="STRING" id="1121420.SAMN02746098_02310"/>
<reference evidence="3" key="1">
    <citation type="submission" date="2016-11" db="EMBL/GenBank/DDBJ databases">
        <authorList>
            <person name="Varghese N."/>
            <person name="Submissions S."/>
        </authorList>
    </citation>
    <scope>NUCLEOTIDE SEQUENCE [LARGE SCALE GENOMIC DNA]</scope>
    <source>
        <strain evidence="3">DSM 15449</strain>
    </source>
</reference>
<dbReference type="InterPro" id="IPR050662">
    <property type="entry name" value="Sec-metab_biosynth-thioest"/>
</dbReference>
<dbReference type="SMART" id="SM00849">
    <property type="entry name" value="Lactamase_B"/>
    <property type="match status" value="1"/>
</dbReference>
<name>A0A1M5Y6K8_9FIRM</name>
<dbReference type="InterPro" id="IPR001279">
    <property type="entry name" value="Metallo-B-lactamas"/>
</dbReference>
<dbReference type="EMBL" id="FQXJ01000007">
    <property type="protein sequence ID" value="SHI07725.1"/>
    <property type="molecule type" value="Genomic_DNA"/>
</dbReference>
<protein>
    <submittedName>
        <fullName evidence="2">Glyoxylase, beta-lactamase superfamily II</fullName>
    </submittedName>
</protein>
<dbReference type="OrthoDB" id="9761531at2"/>
<dbReference type="Pfam" id="PF00753">
    <property type="entry name" value="Lactamase_B"/>
    <property type="match status" value="1"/>
</dbReference>
<dbReference type="SUPFAM" id="SSF56281">
    <property type="entry name" value="Metallo-hydrolase/oxidoreductase"/>
    <property type="match status" value="1"/>
</dbReference>
<dbReference type="PANTHER" id="PTHR23131:SF4">
    <property type="entry name" value="METALLO-BETA-LACTAMASE SUPERFAMILY POTEIN"/>
    <property type="match status" value="1"/>
</dbReference>
<dbReference type="AlphaFoldDB" id="A0A1M5Y6K8"/>
<dbReference type="RefSeq" id="WP_073029879.1">
    <property type="nucleotide sequence ID" value="NZ_FQXJ01000007.1"/>
</dbReference>
<dbReference type="InterPro" id="IPR036866">
    <property type="entry name" value="RibonucZ/Hydroxyglut_hydro"/>
</dbReference>
<organism evidence="2 3">
    <name type="scientific">Desulfosporosinus lacus DSM 15449</name>
    <dbReference type="NCBI Taxonomy" id="1121420"/>
    <lineage>
        <taxon>Bacteria</taxon>
        <taxon>Bacillati</taxon>
        <taxon>Bacillota</taxon>
        <taxon>Clostridia</taxon>
        <taxon>Eubacteriales</taxon>
        <taxon>Desulfitobacteriaceae</taxon>
        <taxon>Desulfosporosinus</taxon>
    </lineage>
</organism>
<evidence type="ECO:0000313" key="3">
    <source>
        <dbReference type="Proteomes" id="UP000183954"/>
    </source>
</evidence>
<dbReference type="Gene3D" id="3.60.15.10">
    <property type="entry name" value="Ribonuclease Z/Hydroxyacylglutathione hydrolase-like"/>
    <property type="match status" value="1"/>
</dbReference>
<accession>A0A1M5Y6K8</accession>